<dbReference type="RefSeq" id="WP_256413055.1">
    <property type="nucleotide sequence ID" value="NZ_JANHDM010000016.1"/>
</dbReference>
<comment type="caution">
    <text evidence="2">The sequence shown here is derived from an EMBL/GenBank/DDBJ whole genome shotgun (WGS) entry which is preliminary data.</text>
</comment>
<proteinExistence type="predicted"/>
<feature type="region of interest" description="Disordered" evidence="1">
    <location>
        <begin position="39"/>
        <end position="86"/>
    </location>
</feature>
<evidence type="ECO:0000256" key="1">
    <source>
        <dbReference type="SAM" id="MobiDB-lite"/>
    </source>
</evidence>
<organism evidence="2 3">
    <name type="scientific">Halorubrum rubrum</name>
    <dbReference type="NCBI Taxonomy" id="1126240"/>
    <lineage>
        <taxon>Archaea</taxon>
        <taxon>Methanobacteriati</taxon>
        <taxon>Methanobacteriota</taxon>
        <taxon>Stenosarchaea group</taxon>
        <taxon>Halobacteria</taxon>
        <taxon>Halobacteriales</taxon>
        <taxon>Haloferacaceae</taxon>
        <taxon>Halorubrum</taxon>
    </lineage>
</organism>
<sequence>MFRHMARHAIPTRRRYLRGVGGIGGLGCVAVGGLAGCVGRPSDDADDGSDADGGDADDGDGDDGSDDDSGGTRPSGTGGPGVTLVSVDDADVGLPIEPSVEVVREAATEDHPPRLRTTLSNAGGEPVRVGEGRAVHFEYVADDSGLLVLLPADGDYPAEPDCWRLEEGIATTEEYRTFEIGAGESSDRAVDLYATPEADGCLPVGEYRFETTLSVVSDGAEPEESARWGFSVLLE</sequence>
<evidence type="ECO:0000313" key="3">
    <source>
        <dbReference type="Proteomes" id="UP001596118"/>
    </source>
</evidence>
<accession>A0ABD5R549</accession>
<evidence type="ECO:0008006" key="4">
    <source>
        <dbReference type="Google" id="ProtNLM"/>
    </source>
</evidence>
<keyword evidence="3" id="KW-1185">Reference proteome</keyword>
<evidence type="ECO:0000313" key="2">
    <source>
        <dbReference type="EMBL" id="MFC5280058.1"/>
    </source>
</evidence>
<protein>
    <recommendedName>
        <fullName evidence="4">Intracellular proteinase inhibitor BsuPI domain-containing protein</fullName>
    </recommendedName>
</protein>
<gene>
    <name evidence="2" type="ORF">ACFPM1_15005</name>
</gene>
<dbReference type="EMBL" id="JBHSKY010000018">
    <property type="protein sequence ID" value="MFC5280058.1"/>
    <property type="molecule type" value="Genomic_DNA"/>
</dbReference>
<reference evidence="2 3" key="1">
    <citation type="journal article" date="2019" name="Int. J. Syst. Evol. Microbiol.">
        <title>The Global Catalogue of Microorganisms (GCM) 10K type strain sequencing project: providing services to taxonomists for standard genome sequencing and annotation.</title>
        <authorList>
            <consortium name="The Broad Institute Genomics Platform"/>
            <consortium name="The Broad Institute Genome Sequencing Center for Infectious Disease"/>
            <person name="Wu L."/>
            <person name="Ma J."/>
        </authorList>
    </citation>
    <scope>NUCLEOTIDE SEQUENCE [LARGE SCALE GENOMIC DNA]</scope>
    <source>
        <strain evidence="2 3">CGMCC 1.12124</strain>
    </source>
</reference>
<feature type="compositionally biased region" description="Acidic residues" evidence="1">
    <location>
        <begin position="44"/>
        <end position="69"/>
    </location>
</feature>
<dbReference type="AlphaFoldDB" id="A0ABD5R549"/>
<dbReference type="Proteomes" id="UP001596118">
    <property type="component" value="Unassembled WGS sequence"/>
</dbReference>
<name>A0ABD5R549_9EURY</name>